<keyword evidence="5 7" id="KW-0472">Membrane</keyword>
<evidence type="ECO:0000256" key="6">
    <source>
        <dbReference type="ARBA" id="ARBA00038076"/>
    </source>
</evidence>
<dbReference type="Pfam" id="PF02687">
    <property type="entry name" value="FtsX"/>
    <property type="match status" value="2"/>
</dbReference>
<feature type="transmembrane region" description="Helical" evidence="7">
    <location>
        <begin position="362"/>
        <end position="386"/>
    </location>
</feature>
<comment type="caution">
    <text evidence="10">The sequence shown here is derived from an EMBL/GenBank/DDBJ whole genome shotgun (WGS) entry which is preliminary data.</text>
</comment>
<evidence type="ECO:0000256" key="4">
    <source>
        <dbReference type="ARBA" id="ARBA00022989"/>
    </source>
</evidence>
<dbReference type="InterPro" id="IPR017800">
    <property type="entry name" value="ADOP"/>
</dbReference>
<proteinExistence type="inferred from homology"/>
<feature type="domain" description="MacB-like periplasmic core" evidence="9">
    <location>
        <begin position="84"/>
        <end position="316"/>
    </location>
</feature>
<gene>
    <name evidence="10" type="ORF">rosag_16080</name>
</gene>
<dbReference type="Proteomes" id="UP001161325">
    <property type="component" value="Unassembled WGS sequence"/>
</dbReference>
<dbReference type="AlphaFoldDB" id="A0AA37QEX3"/>
<dbReference type="PANTHER" id="PTHR30572">
    <property type="entry name" value="MEMBRANE COMPONENT OF TRANSPORTER-RELATED"/>
    <property type="match status" value="1"/>
</dbReference>
<keyword evidence="2" id="KW-1003">Cell membrane</keyword>
<evidence type="ECO:0000256" key="7">
    <source>
        <dbReference type="SAM" id="Phobius"/>
    </source>
</evidence>
<evidence type="ECO:0000313" key="11">
    <source>
        <dbReference type="Proteomes" id="UP001161325"/>
    </source>
</evidence>
<feature type="transmembrane region" description="Helical" evidence="7">
    <location>
        <begin position="860"/>
        <end position="879"/>
    </location>
</feature>
<dbReference type="GO" id="GO:0005886">
    <property type="term" value="C:plasma membrane"/>
    <property type="evidence" value="ECO:0007669"/>
    <property type="project" value="UniProtKB-SubCell"/>
</dbReference>
<sequence length="896" mass="93559">MPWHRRLLRRFRTADFERERAFHLAERADELRASGLSAHGAAVEARRRFGNPLPPGGVAVFLGSAAADLRYALRALRQAPLVALIAVGSIALGIGATTAVYTLVDALALRALPVPHPEELYLLGPATPGAGGLREELPGDGPLDGVFTNPLWEALRDAPNGFDAVAAFSALRVNVARAGEPRYVDAALAGGDYFRVFGVTPAAGRLFTRQDDVRGCPAIAVLSHAFWDREYARDPAVVGHTLSVNGRPFQIVGVSHEGFSGPEVGRAPPITLPLCAEAALPGERSLLDSRHSWWLTVIGRRPGGADPRQVAARLRAAATAAYAATTPPDWTPSQQRDYATRELAMAPAPQGISPLRAQYSRALLTLLGFVAVVMLAACMNVANLLLARATGRRRELAVRLAIGAGRPRLVRQLLVESALLAALGAAGGLLLARLGAAALLAVIATAGSPIELDLSLHPRVLAFTTAVAALNVALFGVLPALRATRVAPQAAMQVGGRAVARGHGRFSGGQALVAAQVALSLVLLVGAGALVQSFAALVRVDTGFRADGVLLVTTDLSRSGLRGAGLVAARGALLEAMRAIPGVTHASQSELTPVGGASWSEAVEVEGYTPRTRDDAQVWFNRVDRGYFATMGMRLRSGREFDARDAATAPGAAIVNEAFARKYFRTPNVVGRRIRRNEGGTRSAPLTIVGVAPNAVYLSLREPPRPTVYVAMSQGAPAATMRAELRTAADPASVGPAVRAAVARVAPGAAVAMRTLSDQVRSSIRRERVLAAFASAFGAVVVALSMLGLYGVTAYAVARRTTEIGVRQALGAGRGRVVGMVLADVARVLVAGALVGIPVALGAGRLLEAQLFRTRPSDPLVLAAAAALLGLAALLAGLVPAMRAARVPPLVALRDE</sequence>
<feature type="transmembrane region" description="Helical" evidence="7">
    <location>
        <begin position="769"/>
        <end position="797"/>
    </location>
</feature>
<name>A0AA37QEX3_9BACT</name>
<evidence type="ECO:0000259" key="8">
    <source>
        <dbReference type="Pfam" id="PF02687"/>
    </source>
</evidence>
<accession>A0AA37QEX3</accession>
<dbReference type="NCBIfam" id="TIGR03434">
    <property type="entry name" value="ADOP"/>
    <property type="match status" value="1"/>
</dbReference>
<dbReference type="InterPro" id="IPR025857">
    <property type="entry name" value="MacB_PCD"/>
</dbReference>
<evidence type="ECO:0000259" key="9">
    <source>
        <dbReference type="Pfam" id="PF12704"/>
    </source>
</evidence>
<feature type="domain" description="ABC3 transporter permease C-terminal" evidence="8">
    <location>
        <begin position="369"/>
        <end position="486"/>
    </location>
</feature>
<evidence type="ECO:0000256" key="3">
    <source>
        <dbReference type="ARBA" id="ARBA00022692"/>
    </source>
</evidence>
<keyword evidence="3 7" id="KW-0812">Transmembrane</keyword>
<comment type="subcellular location">
    <subcellularLocation>
        <location evidence="1">Cell membrane</location>
        <topology evidence="1">Multi-pass membrane protein</topology>
    </subcellularLocation>
</comment>
<dbReference type="Pfam" id="PF12704">
    <property type="entry name" value="MacB_PCD"/>
    <property type="match status" value="2"/>
</dbReference>
<comment type="similarity">
    <text evidence="6">Belongs to the ABC-4 integral membrane protein family.</text>
</comment>
<dbReference type="GO" id="GO:0022857">
    <property type="term" value="F:transmembrane transporter activity"/>
    <property type="evidence" value="ECO:0007669"/>
    <property type="project" value="TreeGrafter"/>
</dbReference>
<feature type="domain" description="ABC3 transporter permease C-terminal" evidence="8">
    <location>
        <begin position="776"/>
        <end position="889"/>
    </location>
</feature>
<evidence type="ECO:0000313" key="10">
    <source>
        <dbReference type="EMBL" id="GLC25095.1"/>
    </source>
</evidence>
<reference evidence="10" key="1">
    <citation type="submission" date="2022-08" db="EMBL/GenBank/DDBJ databases">
        <title>Draft genome sequencing of Roseisolibacter agri AW1220.</title>
        <authorList>
            <person name="Tobiishi Y."/>
            <person name="Tonouchi A."/>
        </authorList>
    </citation>
    <scope>NUCLEOTIDE SEQUENCE</scope>
    <source>
        <strain evidence="10">AW1220</strain>
    </source>
</reference>
<dbReference type="InterPro" id="IPR050250">
    <property type="entry name" value="Macrolide_Exporter_MacB"/>
</dbReference>
<feature type="transmembrane region" description="Helical" evidence="7">
    <location>
        <begin position="418"/>
        <end position="448"/>
    </location>
</feature>
<feature type="transmembrane region" description="Helical" evidence="7">
    <location>
        <begin position="460"/>
        <end position="481"/>
    </location>
</feature>
<feature type="transmembrane region" description="Helical" evidence="7">
    <location>
        <begin position="817"/>
        <end position="840"/>
    </location>
</feature>
<feature type="domain" description="MacB-like periplasmic core" evidence="9">
    <location>
        <begin position="517"/>
        <end position="727"/>
    </location>
</feature>
<evidence type="ECO:0008006" key="12">
    <source>
        <dbReference type="Google" id="ProtNLM"/>
    </source>
</evidence>
<evidence type="ECO:0000256" key="5">
    <source>
        <dbReference type="ARBA" id="ARBA00023136"/>
    </source>
</evidence>
<dbReference type="PANTHER" id="PTHR30572:SF4">
    <property type="entry name" value="ABC TRANSPORTER PERMEASE YTRF"/>
    <property type="match status" value="1"/>
</dbReference>
<keyword evidence="11" id="KW-1185">Reference proteome</keyword>
<evidence type="ECO:0000256" key="1">
    <source>
        <dbReference type="ARBA" id="ARBA00004651"/>
    </source>
</evidence>
<dbReference type="RefSeq" id="WP_284349536.1">
    <property type="nucleotide sequence ID" value="NZ_BRXS01000002.1"/>
</dbReference>
<organism evidence="10 11">
    <name type="scientific">Roseisolibacter agri</name>
    <dbReference type="NCBI Taxonomy" id="2014610"/>
    <lineage>
        <taxon>Bacteria</taxon>
        <taxon>Pseudomonadati</taxon>
        <taxon>Gemmatimonadota</taxon>
        <taxon>Gemmatimonadia</taxon>
        <taxon>Gemmatimonadales</taxon>
        <taxon>Gemmatimonadaceae</taxon>
        <taxon>Roseisolibacter</taxon>
    </lineage>
</organism>
<dbReference type="EMBL" id="BRXS01000002">
    <property type="protein sequence ID" value="GLC25095.1"/>
    <property type="molecule type" value="Genomic_DNA"/>
</dbReference>
<evidence type="ECO:0000256" key="2">
    <source>
        <dbReference type="ARBA" id="ARBA00022475"/>
    </source>
</evidence>
<protein>
    <recommendedName>
        <fullName evidence="12">Macrolide export ATP-binding/permease protein MacB</fullName>
    </recommendedName>
</protein>
<feature type="transmembrane region" description="Helical" evidence="7">
    <location>
        <begin position="81"/>
        <end position="104"/>
    </location>
</feature>
<keyword evidence="4 7" id="KW-1133">Transmembrane helix</keyword>
<dbReference type="InterPro" id="IPR003838">
    <property type="entry name" value="ABC3_permease_C"/>
</dbReference>